<dbReference type="EMBL" id="CP006566">
    <property type="protein sequence ID" value="AGP44308.1"/>
    <property type="molecule type" value="Genomic_DNA"/>
</dbReference>
<evidence type="ECO:0000256" key="1">
    <source>
        <dbReference type="SAM" id="Phobius"/>
    </source>
</evidence>
<keyword evidence="1" id="KW-0472">Membrane</keyword>
<dbReference type="eggNOG" id="ENOG5032UTW">
    <property type="taxonomic scope" value="Bacteria"/>
</dbReference>
<gene>
    <name evidence="2" type="ORF">M621_11235</name>
</gene>
<reference evidence="2 3" key="1">
    <citation type="journal article" date="2013" name="Genome Announc.">
        <title>Genome Sequence of Serratia plymuthica Strain S13, an Endophyte with Germination- and Plant-Growth-Promoting Activity from the Flower of Styrian Oil Pumpkin.</title>
        <authorList>
            <person name="Muller H."/>
            <person name="Furnkranz M."/>
            <person name="Grube M."/>
            <person name="Berg G."/>
        </authorList>
    </citation>
    <scope>NUCLEOTIDE SEQUENCE [LARGE SCALE GENOMIC DNA]</scope>
    <source>
        <strain evidence="2">S13</strain>
    </source>
</reference>
<dbReference type="AlphaFoldDB" id="S4YN79"/>
<keyword evidence="1" id="KW-1133">Transmembrane helix</keyword>
<sequence length="123" mass="14476">MPAGKTAARRALTFAAIRNILVIYHQENYHPRKVMQQKPVMHEARQLKRLNAATRRQSHMYKWIAFVAAMDAVLVFCYDRDMRNITFSGAVALVCGYLWIRDRNKARGYRREYDRKYGKHSGL</sequence>
<dbReference type="Proteomes" id="UP000014900">
    <property type="component" value="Chromosome"/>
</dbReference>
<proteinExistence type="predicted"/>
<keyword evidence="1" id="KW-0812">Transmembrane</keyword>
<evidence type="ECO:0000313" key="3">
    <source>
        <dbReference type="Proteomes" id="UP000014900"/>
    </source>
</evidence>
<accession>S4YN79</accession>
<name>S4YN79_SERPL</name>
<feature type="transmembrane region" description="Helical" evidence="1">
    <location>
        <begin position="84"/>
        <end position="100"/>
    </location>
</feature>
<dbReference type="HOGENOM" id="CLU_164070_0_0_6"/>
<dbReference type="KEGG" id="sry:M621_11235"/>
<protein>
    <submittedName>
        <fullName evidence="2">Uncharacterized protein</fullName>
    </submittedName>
</protein>
<dbReference type="PATRIC" id="fig|1348660.3.peg.2184"/>
<feature type="transmembrane region" description="Helical" evidence="1">
    <location>
        <begin position="60"/>
        <end position="78"/>
    </location>
</feature>
<organism evidence="2 3">
    <name type="scientific">Serratia plymuthica S13</name>
    <dbReference type="NCBI Taxonomy" id="1348660"/>
    <lineage>
        <taxon>Bacteria</taxon>
        <taxon>Pseudomonadati</taxon>
        <taxon>Pseudomonadota</taxon>
        <taxon>Gammaproteobacteria</taxon>
        <taxon>Enterobacterales</taxon>
        <taxon>Yersiniaceae</taxon>
        <taxon>Serratia</taxon>
    </lineage>
</organism>
<evidence type="ECO:0000313" key="2">
    <source>
        <dbReference type="EMBL" id="AGP44308.1"/>
    </source>
</evidence>